<sequence>MRKLITLIVITILASACKKSENNTVSNNAVTKTDSTSANHSATAIKSDSGALLDLFTKRKDEIILKLKSISAEEANALYEKYHEENGYLLHQIDEKEDRLLQNFYSEKDADKKEIKLLNDKLVKHQLQFDELGEGIVEITTKPDFYYSIFKNYVTPDYKEYLLLQSEENKQPYSADAGLIISFKDLGDRVVSWEIFMNKYPNSTLMKSVKDEYKMYQLDYLIGEDNTPTYERAADEKYIYPENIQEFNRFLKKYPNSPTVPLIHIFMENFKNENIAEMLREEQDKL</sequence>
<dbReference type="Proteomes" id="UP001501333">
    <property type="component" value="Unassembled WGS sequence"/>
</dbReference>
<protein>
    <recommendedName>
        <fullName evidence="3">Lipoprotein</fullName>
    </recommendedName>
</protein>
<dbReference type="EMBL" id="BAABAO010000010">
    <property type="protein sequence ID" value="GAA4132970.1"/>
    <property type="molecule type" value="Genomic_DNA"/>
</dbReference>
<comment type="caution">
    <text evidence="1">The sequence shown here is derived from an EMBL/GenBank/DDBJ whole genome shotgun (WGS) entry which is preliminary data.</text>
</comment>
<accession>A0ABP7YA36</accession>
<name>A0ABP7YA36_9FLAO</name>
<proteinExistence type="predicted"/>
<organism evidence="1 2">
    <name type="scientific">Flavobacterium chungbukense</name>
    <dbReference type="NCBI Taxonomy" id="877464"/>
    <lineage>
        <taxon>Bacteria</taxon>
        <taxon>Pseudomonadati</taxon>
        <taxon>Bacteroidota</taxon>
        <taxon>Flavobacteriia</taxon>
        <taxon>Flavobacteriales</taxon>
        <taxon>Flavobacteriaceae</taxon>
        <taxon>Flavobacterium</taxon>
    </lineage>
</organism>
<dbReference type="RefSeq" id="WP_229354356.1">
    <property type="nucleotide sequence ID" value="NZ_BAABAO010000010.1"/>
</dbReference>
<evidence type="ECO:0008006" key="3">
    <source>
        <dbReference type="Google" id="ProtNLM"/>
    </source>
</evidence>
<reference evidence="2" key="1">
    <citation type="journal article" date="2019" name="Int. J. Syst. Evol. Microbiol.">
        <title>The Global Catalogue of Microorganisms (GCM) 10K type strain sequencing project: providing services to taxonomists for standard genome sequencing and annotation.</title>
        <authorList>
            <consortium name="The Broad Institute Genomics Platform"/>
            <consortium name="The Broad Institute Genome Sequencing Center for Infectious Disease"/>
            <person name="Wu L."/>
            <person name="Ma J."/>
        </authorList>
    </citation>
    <scope>NUCLEOTIDE SEQUENCE [LARGE SCALE GENOMIC DNA]</scope>
    <source>
        <strain evidence="2">JCM 17386</strain>
    </source>
</reference>
<evidence type="ECO:0000313" key="1">
    <source>
        <dbReference type="EMBL" id="GAA4132970.1"/>
    </source>
</evidence>
<dbReference type="PROSITE" id="PS51257">
    <property type="entry name" value="PROKAR_LIPOPROTEIN"/>
    <property type="match status" value="1"/>
</dbReference>
<keyword evidence="2" id="KW-1185">Reference proteome</keyword>
<gene>
    <name evidence="1" type="ORF">GCM10022250_26300</name>
</gene>
<evidence type="ECO:0000313" key="2">
    <source>
        <dbReference type="Proteomes" id="UP001501333"/>
    </source>
</evidence>